<dbReference type="InterPro" id="IPR006683">
    <property type="entry name" value="Thioestr_dom"/>
</dbReference>
<gene>
    <name evidence="2" type="ORF">FN976_10395</name>
</gene>
<dbReference type="AlphaFoldDB" id="A0A562ZSJ6"/>
<sequence length="159" mass="17189">MDTNRNREVIATIKRGWNEDTFMRAQGLTFQEHAPGEVTILLAQATPSQRGGGAGGDAAKVLNGGVISYMCDGALGYSIISGLLALPEAQKVDARELRTFTITLTMTYLDVARGDRFEARGRVLRLGRGTAFAEGQFINADGKVCATAQGIWRVLWPRG</sequence>
<feature type="domain" description="Thioesterase" evidence="1">
    <location>
        <begin position="61"/>
        <end position="146"/>
    </location>
</feature>
<dbReference type="EMBL" id="VOBQ01000008">
    <property type="protein sequence ID" value="TWO71326.1"/>
    <property type="molecule type" value="Genomic_DNA"/>
</dbReference>
<dbReference type="RefSeq" id="WP_145892940.1">
    <property type="nucleotide sequence ID" value="NZ_VOBQ01000008.1"/>
</dbReference>
<protein>
    <submittedName>
        <fullName evidence="2">PaaI family thioesterase</fullName>
    </submittedName>
</protein>
<evidence type="ECO:0000313" key="2">
    <source>
        <dbReference type="EMBL" id="TWO71326.1"/>
    </source>
</evidence>
<dbReference type="Proteomes" id="UP000318199">
    <property type="component" value="Unassembled WGS sequence"/>
</dbReference>
<dbReference type="CDD" id="cd03443">
    <property type="entry name" value="PaaI_thioesterase"/>
    <property type="match status" value="1"/>
</dbReference>
<organism evidence="2 3">
    <name type="scientific">Caenimonas sedimenti</name>
    <dbReference type="NCBI Taxonomy" id="2596921"/>
    <lineage>
        <taxon>Bacteria</taxon>
        <taxon>Pseudomonadati</taxon>
        <taxon>Pseudomonadota</taxon>
        <taxon>Betaproteobacteria</taxon>
        <taxon>Burkholderiales</taxon>
        <taxon>Comamonadaceae</taxon>
        <taxon>Caenimonas</taxon>
    </lineage>
</organism>
<evidence type="ECO:0000259" key="1">
    <source>
        <dbReference type="Pfam" id="PF03061"/>
    </source>
</evidence>
<proteinExistence type="predicted"/>
<comment type="caution">
    <text evidence="2">The sequence shown here is derived from an EMBL/GenBank/DDBJ whole genome shotgun (WGS) entry which is preliminary data.</text>
</comment>
<dbReference type="InterPro" id="IPR029069">
    <property type="entry name" value="HotDog_dom_sf"/>
</dbReference>
<name>A0A562ZSJ6_9BURK</name>
<keyword evidence="3" id="KW-1185">Reference proteome</keyword>
<reference evidence="2 3" key="1">
    <citation type="submission" date="2019-07" db="EMBL/GenBank/DDBJ databases">
        <title>Caenimonas sedimenti sp. nov., isolated from activated sludge.</title>
        <authorList>
            <person name="Xu J."/>
        </authorList>
    </citation>
    <scope>NUCLEOTIDE SEQUENCE [LARGE SCALE GENOMIC DNA]</scope>
    <source>
        <strain evidence="2 3">HX-9-20</strain>
    </source>
</reference>
<evidence type="ECO:0000313" key="3">
    <source>
        <dbReference type="Proteomes" id="UP000318199"/>
    </source>
</evidence>
<dbReference type="GO" id="GO:0016790">
    <property type="term" value="F:thiolester hydrolase activity"/>
    <property type="evidence" value="ECO:0007669"/>
    <property type="project" value="UniProtKB-ARBA"/>
</dbReference>
<dbReference type="Gene3D" id="3.10.129.10">
    <property type="entry name" value="Hotdog Thioesterase"/>
    <property type="match status" value="1"/>
</dbReference>
<dbReference type="SUPFAM" id="SSF54637">
    <property type="entry name" value="Thioesterase/thiol ester dehydrase-isomerase"/>
    <property type="match status" value="1"/>
</dbReference>
<accession>A0A562ZSJ6</accession>
<dbReference type="OrthoDB" id="8809459at2"/>
<dbReference type="Pfam" id="PF03061">
    <property type="entry name" value="4HBT"/>
    <property type="match status" value="1"/>
</dbReference>